<sequence length="132" mass="13198">MTGQPRELAAAVRDAVAAVPGVDEVCAGPTVEVATLYPGGKVSGVRLAADEVEVHVVVDRLPLQPVVRRVREAARAALAAAGDGRPVTVVVVDVPDGALVAADSLTSVAAGATDLAYAVAAGALGPRQEREG</sequence>
<evidence type="ECO:0000313" key="2">
    <source>
        <dbReference type="Proteomes" id="UP000503011"/>
    </source>
</evidence>
<dbReference type="RefSeq" id="WP_173152850.1">
    <property type="nucleotide sequence ID" value="NZ_AP022871.1"/>
</dbReference>
<reference evidence="1 2" key="1">
    <citation type="submission" date="2020-03" db="EMBL/GenBank/DDBJ databases">
        <title>Whole genome shotgun sequence of Phytohabitans suffuscus NBRC 105367.</title>
        <authorList>
            <person name="Komaki H."/>
            <person name="Tamura T."/>
        </authorList>
    </citation>
    <scope>NUCLEOTIDE SEQUENCE [LARGE SCALE GENOMIC DNA]</scope>
    <source>
        <strain evidence="1 2">NBRC 105367</strain>
    </source>
</reference>
<protein>
    <recommendedName>
        <fullName evidence="3">MIP18 family-like domain-containing protein</fullName>
    </recommendedName>
</protein>
<dbReference type="AlphaFoldDB" id="A0A6F8YA93"/>
<dbReference type="EMBL" id="AP022871">
    <property type="protein sequence ID" value="BCB82943.1"/>
    <property type="molecule type" value="Genomic_DNA"/>
</dbReference>
<keyword evidence="2" id="KW-1185">Reference proteome</keyword>
<accession>A0A6F8YA93</accession>
<organism evidence="1 2">
    <name type="scientific">Phytohabitans suffuscus</name>
    <dbReference type="NCBI Taxonomy" id="624315"/>
    <lineage>
        <taxon>Bacteria</taxon>
        <taxon>Bacillati</taxon>
        <taxon>Actinomycetota</taxon>
        <taxon>Actinomycetes</taxon>
        <taxon>Micromonosporales</taxon>
        <taxon>Micromonosporaceae</taxon>
    </lineage>
</organism>
<name>A0A6F8YA93_9ACTN</name>
<gene>
    <name evidence="1" type="ORF">Psuf_002560</name>
</gene>
<evidence type="ECO:0008006" key="3">
    <source>
        <dbReference type="Google" id="ProtNLM"/>
    </source>
</evidence>
<evidence type="ECO:0000313" key="1">
    <source>
        <dbReference type="EMBL" id="BCB82943.1"/>
    </source>
</evidence>
<proteinExistence type="predicted"/>
<dbReference type="KEGG" id="psuu:Psuf_002560"/>
<dbReference type="Proteomes" id="UP000503011">
    <property type="component" value="Chromosome"/>
</dbReference>
<reference evidence="1 2" key="2">
    <citation type="submission" date="2020-03" db="EMBL/GenBank/DDBJ databases">
        <authorList>
            <person name="Ichikawa N."/>
            <person name="Kimura A."/>
            <person name="Kitahashi Y."/>
            <person name="Uohara A."/>
        </authorList>
    </citation>
    <scope>NUCLEOTIDE SEQUENCE [LARGE SCALE GENOMIC DNA]</scope>
    <source>
        <strain evidence="1 2">NBRC 105367</strain>
    </source>
</reference>